<gene>
    <name evidence="2" type="ORF">CYNAS_LOCUS15271</name>
</gene>
<feature type="signal peptide" evidence="1">
    <location>
        <begin position="1"/>
        <end position="18"/>
    </location>
</feature>
<keyword evidence="1" id="KW-0732">Signal</keyword>
<name>A0AA36MAF0_CYLNA</name>
<sequence>MYILTALMLNNLLSVVQSGWIHLYVEQDNKCPGAQINDGHLPVTSYEVIAVDKETRETDHIFHSTECGGHKHNYGKEPMQWTYDFNRKRSDYKTHDVVIGITVIRKKGRANENPSVTAFSQNETKCFDGLEKPGTHSDFSSMYLEAPFRPGPMRVELLDEKGKRVHTWFEYTPPRECYATDSWIANEGHYLLDTETSTWYPIYFDIDEFPFIF</sequence>
<comment type="caution">
    <text evidence="2">The sequence shown here is derived from an EMBL/GenBank/DDBJ whole genome shotgun (WGS) entry which is preliminary data.</text>
</comment>
<evidence type="ECO:0000313" key="3">
    <source>
        <dbReference type="Proteomes" id="UP001176961"/>
    </source>
</evidence>
<organism evidence="2 3">
    <name type="scientific">Cylicocyclus nassatus</name>
    <name type="common">Nematode worm</name>
    <dbReference type="NCBI Taxonomy" id="53992"/>
    <lineage>
        <taxon>Eukaryota</taxon>
        <taxon>Metazoa</taxon>
        <taxon>Ecdysozoa</taxon>
        <taxon>Nematoda</taxon>
        <taxon>Chromadorea</taxon>
        <taxon>Rhabditida</taxon>
        <taxon>Rhabditina</taxon>
        <taxon>Rhabditomorpha</taxon>
        <taxon>Strongyloidea</taxon>
        <taxon>Strongylidae</taxon>
        <taxon>Cylicocyclus</taxon>
    </lineage>
</organism>
<dbReference type="AlphaFoldDB" id="A0AA36MAF0"/>
<proteinExistence type="predicted"/>
<evidence type="ECO:0000313" key="2">
    <source>
        <dbReference type="EMBL" id="CAJ0603288.1"/>
    </source>
</evidence>
<reference evidence="2" key="1">
    <citation type="submission" date="2023-07" db="EMBL/GenBank/DDBJ databases">
        <authorList>
            <consortium name="CYATHOMIX"/>
        </authorList>
    </citation>
    <scope>NUCLEOTIDE SEQUENCE</scope>
    <source>
        <strain evidence="2">N/A</strain>
    </source>
</reference>
<evidence type="ECO:0000256" key="1">
    <source>
        <dbReference type="SAM" id="SignalP"/>
    </source>
</evidence>
<accession>A0AA36MAF0</accession>
<protein>
    <recommendedName>
        <fullName evidence="4">Secreted protein</fullName>
    </recommendedName>
</protein>
<evidence type="ECO:0008006" key="4">
    <source>
        <dbReference type="Google" id="ProtNLM"/>
    </source>
</evidence>
<keyword evidence="3" id="KW-1185">Reference proteome</keyword>
<feature type="chain" id="PRO_5041285325" description="Secreted protein" evidence="1">
    <location>
        <begin position="19"/>
        <end position="213"/>
    </location>
</feature>
<dbReference type="Proteomes" id="UP001176961">
    <property type="component" value="Unassembled WGS sequence"/>
</dbReference>
<dbReference type="EMBL" id="CATQJL010000305">
    <property type="protein sequence ID" value="CAJ0603288.1"/>
    <property type="molecule type" value="Genomic_DNA"/>
</dbReference>